<feature type="compositionally biased region" description="Acidic residues" evidence="1">
    <location>
        <begin position="177"/>
        <end position="193"/>
    </location>
</feature>
<dbReference type="AlphaFoldDB" id="A0AAV5UF50"/>
<dbReference type="Proteomes" id="UP001432027">
    <property type="component" value="Unassembled WGS sequence"/>
</dbReference>
<comment type="caution">
    <text evidence="2">The sequence shown here is derived from an EMBL/GenBank/DDBJ whole genome shotgun (WGS) entry which is preliminary data.</text>
</comment>
<sequence>MADNIARLSSIPSRLLEENSGLKATPRRGLAEVQSVQSDKKTARTFGGQTVTPTCQALFSKRKTSTILRIYEDPSQADTVSEAVKERTGGMCLLIESDEEIDTCNRDPTKDEESILDGMETKEESLLIEDGMKTKDENLLIERYKWEELTATWDEDAKTIMFGCEEDNLSIYSISSESEDEREQEEQEEDDEGGVSKYFYSPFNVATTYEEQWESLEVSAHDSDTENDYNGRHDDEAADKD</sequence>
<dbReference type="EMBL" id="BTSX01000006">
    <property type="protein sequence ID" value="GMT04710.1"/>
    <property type="molecule type" value="Genomic_DNA"/>
</dbReference>
<feature type="region of interest" description="Disordered" evidence="1">
    <location>
        <begin position="216"/>
        <end position="241"/>
    </location>
</feature>
<evidence type="ECO:0008006" key="4">
    <source>
        <dbReference type="Google" id="ProtNLM"/>
    </source>
</evidence>
<feature type="region of interest" description="Disordered" evidence="1">
    <location>
        <begin position="176"/>
        <end position="199"/>
    </location>
</feature>
<feature type="compositionally biased region" description="Basic and acidic residues" evidence="1">
    <location>
        <begin position="219"/>
        <end position="241"/>
    </location>
</feature>
<organism evidence="2 3">
    <name type="scientific">Pristionchus entomophagus</name>
    <dbReference type="NCBI Taxonomy" id="358040"/>
    <lineage>
        <taxon>Eukaryota</taxon>
        <taxon>Metazoa</taxon>
        <taxon>Ecdysozoa</taxon>
        <taxon>Nematoda</taxon>
        <taxon>Chromadorea</taxon>
        <taxon>Rhabditida</taxon>
        <taxon>Rhabditina</taxon>
        <taxon>Diplogasteromorpha</taxon>
        <taxon>Diplogasteroidea</taxon>
        <taxon>Neodiplogasteridae</taxon>
        <taxon>Pristionchus</taxon>
    </lineage>
</organism>
<accession>A0AAV5UF50</accession>
<feature type="region of interest" description="Disordered" evidence="1">
    <location>
        <begin position="17"/>
        <end position="36"/>
    </location>
</feature>
<keyword evidence="3" id="KW-1185">Reference proteome</keyword>
<evidence type="ECO:0000313" key="3">
    <source>
        <dbReference type="Proteomes" id="UP001432027"/>
    </source>
</evidence>
<protein>
    <recommendedName>
        <fullName evidence="4">Transcription factor Iwr1 domain-containing protein</fullName>
    </recommendedName>
</protein>
<name>A0AAV5UF50_9BILA</name>
<evidence type="ECO:0000313" key="2">
    <source>
        <dbReference type="EMBL" id="GMT04710.1"/>
    </source>
</evidence>
<proteinExistence type="predicted"/>
<reference evidence="2" key="1">
    <citation type="submission" date="2023-10" db="EMBL/GenBank/DDBJ databases">
        <title>Genome assembly of Pristionchus species.</title>
        <authorList>
            <person name="Yoshida K."/>
            <person name="Sommer R.J."/>
        </authorList>
    </citation>
    <scope>NUCLEOTIDE SEQUENCE</scope>
    <source>
        <strain evidence="2">RS0144</strain>
    </source>
</reference>
<gene>
    <name evidence="2" type="ORF">PENTCL1PPCAC_26884</name>
</gene>
<evidence type="ECO:0000256" key="1">
    <source>
        <dbReference type="SAM" id="MobiDB-lite"/>
    </source>
</evidence>